<dbReference type="InterPro" id="IPR017439">
    <property type="entry name" value="Amidohydrolase"/>
</dbReference>
<dbReference type="PANTHER" id="PTHR11014">
    <property type="entry name" value="PEPTIDASE M20 FAMILY MEMBER"/>
    <property type="match status" value="1"/>
</dbReference>
<protein>
    <recommendedName>
        <fullName evidence="2">Peptidase M20 dimerisation domain-containing protein</fullName>
    </recommendedName>
</protein>
<sequence length="200" mass="21826">MTEQNELLKAAREIQPELVELRRLIHREPELGLSLPATREKVLASLEGLPLDIVLHEKTSGIVATLRGRRSGRKVLLRGDMDALPMPEDTDLPFRSTNEGAMHACGHDAHTAMLVGAARVLAARRESLEGEVVFMFQPGEEGFHGARYMIEEGAIEGCDAAFALHITPLLPPGIIATRAGAALASADFFEMTVRDRPCCH</sequence>
<dbReference type="InterPro" id="IPR002933">
    <property type="entry name" value="Peptidase_M20"/>
</dbReference>
<evidence type="ECO:0000313" key="1">
    <source>
        <dbReference type="EMBL" id="GAG07900.1"/>
    </source>
</evidence>
<dbReference type="AlphaFoldDB" id="X0UQC3"/>
<dbReference type="NCBIfam" id="TIGR01891">
    <property type="entry name" value="amidohydrolases"/>
    <property type="match status" value="1"/>
</dbReference>
<accession>X0UQC3</accession>
<organism evidence="1">
    <name type="scientific">marine sediment metagenome</name>
    <dbReference type="NCBI Taxonomy" id="412755"/>
    <lineage>
        <taxon>unclassified sequences</taxon>
        <taxon>metagenomes</taxon>
        <taxon>ecological metagenomes</taxon>
    </lineage>
</organism>
<dbReference type="GO" id="GO:0016787">
    <property type="term" value="F:hydrolase activity"/>
    <property type="evidence" value="ECO:0007669"/>
    <property type="project" value="InterPro"/>
</dbReference>
<dbReference type="Gene3D" id="3.40.630.10">
    <property type="entry name" value="Zn peptidases"/>
    <property type="match status" value="1"/>
</dbReference>
<name>X0UQC3_9ZZZZ</name>
<dbReference type="SUPFAM" id="SSF53187">
    <property type="entry name" value="Zn-dependent exopeptidases"/>
    <property type="match status" value="1"/>
</dbReference>
<gene>
    <name evidence="1" type="ORF">S01H1_40670</name>
</gene>
<proteinExistence type="predicted"/>
<comment type="caution">
    <text evidence="1">The sequence shown here is derived from an EMBL/GenBank/DDBJ whole genome shotgun (WGS) entry which is preliminary data.</text>
</comment>
<dbReference type="PANTHER" id="PTHR11014:SF63">
    <property type="entry name" value="METALLOPEPTIDASE, PUTATIVE (AFU_ORTHOLOGUE AFUA_6G09600)-RELATED"/>
    <property type="match status" value="1"/>
</dbReference>
<evidence type="ECO:0008006" key="2">
    <source>
        <dbReference type="Google" id="ProtNLM"/>
    </source>
</evidence>
<dbReference type="Pfam" id="PF01546">
    <property type="entry name" value="Peptidase_M20"/>
    <property type="match status" value="1"/>
</dbReference>
<feature type="non-terminal residue" evidence="1">
    <location>
        <position position="200"/>
    </location>
</feature>
<reference evidence="1" key="1">
    <citation type="journal article" date="2014" name="Front. Microbiol.">
        <title>High frequency of phylogenetically diverse reductive dehalogenase-homologous genes in deep subseafloor sedimentary metagenomes.</title>
        <authorList>
            <person name="Kawai M."/>
            <person name="Futagami T."/>
            <person name="Toyoda A."/>
            <person name="Takaki Y."/>
            <person name="Nishi S."/>
            <person name="Hori S."/>
            <person name="Arai W."/>
            <person name="Tsubouchi T."/>
            <person name="Morono Y."/>
            <person name="Uchiyama I."/>
            <person name="Ito T."/>
            <person name="Fujiyama A."/>
            <person name="Inagaki F."/>
            <person name="Takami H."/>
        </authorList>
    </citation>
    <scope>NUCLEOTIDE SEQUENCE</scope>
    <source>
        <strain evidence="1">Expedition CK06-06</strain>
    </source>
</reference>
<dbReference type="EMBL" id="BARS01025765">
    <property type="protein sequence ID" value="GAG07900.1"/>
    <property type="molecule type" value="Genomic_DNA"/>
</dbReference>